<dbReference type="InterPro" id="IPR041569">
    <property type="entry name" value="AAA_lid_3"/>
</dbReference>
<dbReference type="SMART" id="SM00382">
    <property type="entry name" value="AAA"/>
    <property type="match status" value="1"/>
</dbReference>
<dbReference type="Gene3D" id="1.10.8.60">
    <property type="match status" value="1"/>
</dbReference>
<reference evidence="2 3" key="1">
    <citation type="submission" date="2018-10" db="EMBL/GenBank/DDBJ databases">
        <title>Co-occurring genomic capacity for anaerobic methane metabolism and dissimilatory sulfite reduction discovered in the Korarchaeota.</title>
        <authorList>
            <person name="Mckay L.J."/>
            <person name="Dlakic M."/>
            <person name="Fields M.W."/>
            <person name="Delmont T.O."/>
            <person name="Eren A.M."/>
            <person name="Jay Z.J."/>
            <person name="Klingelsmith K.B."/>
            <person name="Rusch D.B."/>
            <person name="Inskeep W.P."/>
        </authorList>
    </citation>
    <scope>NUCLEOTIDE SEQUENCE [LARGE SCALE GENOMIC DNA]</scope>
    <source>
        <strain evidence="2 3">MDKW</strain>
    </source>
</reference>
<keyword evidence="2" id="KW-0067">ATP-binding</keyword>
<comment type="caution">
    <text evidence="2">The sequence shown here is derived from an EMBL/GenBank/DDBJ whole genome shotgun (WGS) entry which is preliminary data.</text>
</comment>
<accession>A0A429GNT6</accession>
<dbReference type="OrthoDB" id="68116at2157"/>
<dbReference type="GO" id="GO:0005524">
    <property type="term" value="F:ATP binding"/>
    <property type="evidence" value="ECO:0007669"/>
    <property type="project" value="UniProtKB-KW"/>
</dbReference>
<dbReference type="SUPFAM" id="SSF52540">
    <property type="entry name" value="P-loop containing nucleoside triphosphate hydrolases"/>
    <property type="match status" value="1"/>
</dbReference>
<dbReference type="Pfam" id="PF00004">
    <property type="entry name" value="AAA"/>
    <property type="match status" value="1"/>
</dbReference>
<dbReference type="PANTHER" id="PTHR23077:SF198">
    <property type="entry name" value="ATP-DEPENDENT ZINC METALLOPROTEASE FTSH"/>
    <property type="match status" value="1"/>
</dbReference>
<dbReference type="CDD" id="cd19481">
    <property type="entry name" value="RecA-like_protease"/>
    <property type="match status" value="1"/>
</dbReference>
<organism evidence="2 3">
    <name type="scientific">Candidatus Methanodesulfokora washburnensis</name>
    <dbReference type="NCBI Taxonomy" id="2478471"/>
    <lineage>
        <taxon>Archaea</taxon>
        <taxon>Thermoproteota</taxon>
        <taxon>Candidatus Korarchaeia</taxon>
        <taxon>Candidatus Korarchaeia incertae sedis</taxon>
        <taxon>Candidatus Methanodesulfokora</taxon>
    </lineage>
</organism>
<evidence type="ECO:0000313" key="3">
    <source>
        <dbReference type="Proteomes" id="UP000277582"/>
    </source>
</evidence>
<gene>
    <name evidence="2" type="ORF">D6D85_06195</name>
</gene>
<evidence type="ECO:0000313" key="2">
    <source>
        <dbReference type="EMBL" id="RSN75431.1"/>
    </source>
</evidence>
<proteinExistence type="predicted"/>
<dbReference type="InterPro" id="IPR003959">
    <property type="entry name" value="ATPase_AAA_core"/>
</dbReference>
<keyword evidence="3" id="KW-1185">Reference proteome</keyword>
<name>A0A429GNT6_9CREN</name>
<dbReference type="GO" id="GO:0016887">
    <property type="term" value="F:ATP hydrolysis activity"/>
    <property type="evidence" value="ECO:0007669"/>
    <property type="project" value="InterPro"/>
</dbReference>
<dbReference type="PANTHER" id="PTHR23077">
    <property type="entry name" value="AAA-FAMILY ATPASE"/>
    <property type="match status" value="1"/>
</dbReference>
<dbReference type="InterPro" id="IPR050168">
    <property type="entry name" value="AAA_ATPase_domain"/>
</dbReference>
<dbReference type="EMBL" id="RCOS01000074">
    <property type="protein sequence ID" value="RSN75431.1"/>
    <property type="molecule type" value="Genomic_DNA"/>
</dbReference>
<dbReference type="RefSeq" id="WP_125671155.1">
    <property type="nucleotide sequence ID" value="NZ_RCOS01000074.1"/>
</dbReference>
<sequence>MTPSNEISFIKEFSIKRSANVTNVYFFETQDFKRIQQFLSFLTDQSLTQDIFRYSPPAIMVWDLQTNEIYDPITKSPVQLDGASPFGINPVSLLPRLRSKGQTTVLIIKYVYLQSQANMLSDFLLAASHDDGIYENKSTVVVFCADAELFPQVLRNLCYTITIISSTPEERRAVLESLKKGILEELKRRKIADLPITLNDDIINASGGLNLHEVSTAALESFKKHKNFMVQEFTNYKIKLLKEAGLEYIEPRRGFESVGGYDYLKQYVSKRIITVLRKPEIAKHYGIPIPKGILLFGPPGTGKTWFAKAMAKEVGLPMIIIDPSVFLRGIVGETEMRVKRVTQLIESLAPCMVFIDEFDQLTLSRASVMSTDSGVSRRMTNMLLTWLGDENRKAFVVGATNFLSDIDPAFLRPGRLDDALPVFYPDVNARLEILKVHTSVIRKMPIDNSVDLTKIAQMTEYFTGAELEKVVIEAAITAMDESSDHIKQDHFDKAIKSININPEEREKKLRAMIFELKKFENINQSLIEQAMRMVTSRPEESRVAGVI</sequence>
<dbReference type="InterPro" id="IPR027417">
    <property type="entry name" value="P-loop_NTPase"/>
</dbReference>
<protein>
    <submittedName>
        <fullName evidence="2">ATP-binding protein</fullName>
    </submittedName>
</protein>
<dbReference type="Proteomes" id="UP000277582">
    <property type="component" value="Unassembled WGS sequence"/>
</dbReference>
<dbReference type="InterPro" id="IPR003593">
    <property type="entry name" value="AAA+_ATPase"/>
</dbReference>
<dbReference type="Pfam" id="PF17862">
    <property type="entry name" value="AAA_lid_3"/>
    <property type="match status" value="1"/>
</dbReference>
<dbReference type="AlphaFoldDB" id="A0A429GNT6"/>
<keyword evidence="2" id="KW-0547">Nucleotide-binding</keyword>
<evidence type="ECO:0000259" key="1">
    <source>
        <dbReference type="SMART" id="SM00382"/>
    </source>
</evidence>
<dbReference type="Gene3D" id="3.40.50.300">
    <property type="entry name" value="P-loop containing nucleotide triphosphate hydrolases"/>
    <property type="match status" value="1"/>
</dbReference>
<feature type="domain" description="AAA+ ATPase" evidence="1">
    <location>
        <begin position="289"/>
        <end position="426"/>
    </location>
</feature>